<dbReference type="EMBL" id="PFWY01000004">
    <property type="protein sequence ID" value="PJA41468.1"/>
    <property type="molecule type" value="Genomic_DNA"/>
</dbReference>
<keyword evidence="7 9" id="KW-0030">Aminoacyl-tRNA synthetase</keyword>
<evidence type="ECO:0000259" key="11">
    <source>
        <dbReference type="Pfam" id="PF00133"/>
    </source>
</evidence>
<dbReference type="InterPro" id="IPR009008">
    <property type="entry name" value="Val/Leu/Ile-tRNA-synth_edit"/>
</dbReference>
<dbReference type="SUPFAM" id="SSF47323">
    <property type="entry name" value="Anticodon-binding domain of a subclass of class I aminoacyl-tRNA synthetases"/>
    <property type="match status" value="1"/>
</dbReference>
<dbReference type="SUPFAM" id="SSF50677">
    <property type="entry name" value="ValRS/IleRS/LeuRS editing domain"/>
    <property type="match status" value="1"/>
</dbReference>
<dbReference type="PRINTS" id="PR00985">
    <property type="entry name" value="TRNASYNTHLEU"/>
</dbReference>
<dbReference type="PROSITE" id="PS00178">
    <property type="entry name" value="AA_TRNA_LIGASE_I"/>
    <property type="match status" value="1"/>
</dbReference>
<keyword evidence="5 9" id="KW-0067">ATP-binding</keyword>
<reference evidence="16" key="1">
    <citation type="submission" date="2017-09" db="EMBL/GenBank/DDBJ databases">
        <title>Depth-based differentiation of microbial function through sediment-hosted aquifers and enrichment of novel symbionts in the deep terrestrial subsurface.</title>
        <authorList>
            <person name="Probst A.J."/>
            <person name="Ladd B."/>
            <person name="Jarett J.K."/>
            <person name="Geller-Mcgrath D.E."/>
            <person name="Sieber C.M.K."/>
            <person name="Emerson J.B."/>
            <person name="Anantharaman K."/>
            <person name="Thomas B.C."/>
            <person name="Malmstrom R."/>
            <person name="Stieglmeier M."/>
            <person name="Klingl A."/>
            <person name="Woyke T."/>
            <person name="Ryan C.M."/>
            <person name="Banfield J.F."/>
        </authorList>
    </citation>
    <scope>NUCLEOTIDE SEQUENCE [LARGE SCALE GENOMIC DNA]</scope>
</reference>
<comment type="subcellular location">
    <subcellularLocation>
        <location evidence="9">Cytoplasm</location>
    </subcellularLocation>
</comment>
<comment type="caution">
    <text evidence="15">The sequence shown here is derived from an EMBL/GenBank/DDBJ whole genome shotgun (WGS) entry which is preliminary data.</text>
</comment>
<evidence type="ECO:0000256" key="3">
    <source>
        <dbReference type="ARBA" id="ARBA00022598"/>
    </source>
</evidence>
<dbReference type="SUPFAM" id="SSF52374">
    <property type="entry name" value="Nucleotidylyl transferase"/>
    <property type="match status" value="1"/>
</dbReference>
<evidence type="ECO:0000256" key="9">
    <source>
        <dbReference type="HAMAP-Rule" id="MF_00049"/>
    </source>
</evidence>
<dbReference type="Pfam" id="PF08264">
    <property type="entry name" value="Anticodon_1"/>
    <property type="match status" value="1"/>
</dbReference>
<evidence type="ECO:0000313" key="16">
    <source>
        <dbReference type="Proteomes" id="UP000230683"/>
    </source>
</evidence>
<feature type="domain" description="Leucyl-tRNA synthetase editing" evidence="14">
    <location>
        <begin position="222"/>
        <end position="379"/>
    </location>
</feature>
<dbReference type="GO" id="GO:0004823">
    <property type="term" value="F:leucine-tRNA ligase activity"/>
    <property type="evidence" value="ECO:0007669"/>
    <property type="project" value="UniProtKB-UniRule"/>
</dbReference>
<keyword evidence="3 9" id="KW-0436">Ligase</keyword>
<dbReference type="Pfam" id="PF13603">
    <property type="entry name" value="tRNA-synt_1_2"/>
    <property type="match status" value="1"/>
</dbReference>
<evidence type="ECO:0000256" key="7">
    <source>
        <dbReference type="ARBA" id="ARBA00023146"/>
    </source>
</evidence>
<keyword evidence="6 9" id="KW-0648">Protein biosynthesis</keyword>
<dbReference type="Pfam" id="PF09334">
    <property type="entry name" value="tRNA-synt_1g"/>
    <property type="match status" value="1"/>
</dbReference>
<dbReference type="GO" id="GO:0005829">
    <property type="term" value="C:cytosol"/>
    <property type="evidence" value="ECO:0007669"/>
    <property type="project" value="TreeGrafter"/>
</dbReference>
<protein>
    <recommendedName>
        <fullName evidence="9">Leucine--tRNA ligase</fullName>
        <ecNumber evidence="9">6.1.1.4</ecNumber>
    </recommendedName>
    <alternativeName>
        <fullName evidence="9">Leucyl-tRNA synthetase</fullName>
        <shortName evidence="9">LeuRS</shortName>
    </alternativeName>
</protein>
<evidence type="ECO:0000313" key="15">
    <source>
        <dbReference type="EMBL" id="PJA41468.1"/>
    </source>
</evidence>
<dbReference type="InterPro" id="IPR014729">
    <property type="entry name" value="Rossmann-like_a/b/a_fold"/>
</dbReference>
<dbReference type="GO" id="GO:0002161">
    <property type="term" value="F:aminoacyl-tRNA deacylase activity"/>
    <property type="evidence" value="ECO:0007669"/>
    <property type="project" value="InterPro"/>
</dbReference>
<evidence type="ECO:0000259" key="12">
    <source>
        <dbReference type="Pfam" id="PF08264"/>
    </source>
</evidence>
<dbReference type="InterPro" id="IPR013155">
    <property type="entry name" value="M/V/L/I-tRNA-synth_anticd-bd"/>
</dbReference>
<dbReference type="Gene3D" id="3.10.20.590">
    <property type="match status" value="1"/>
</dbReference>
<dbReference type="PANTHER" id="PTHR43740:SF2">
    <property type="entry name" value="LEUCINE--TRNA LIGASE, MITOCHONDRIAL"/>
    <property type="match status" value="1"/>
</dbReference>
<comment type="caution">
    <text evidence="9">Lacks conserved residue(s) required for the propagation of feature annotation.</text>
</comment>
<dbReference type="InterPro" id="IPR009080">
    <property type="entry name" value="tRNAsynth_Ia_anticodon-bd"/>
</dbReference>
<dbReference type="FunFam" id="1.10.730.10:FF:000002">
    <property type="entry name" value="Leucine--tRNA ligase"/>
    <property type="match status" value="1"/>
</dbReference>
<accession>A0A2M7X5P6</accession>
<dbReference type="PANTHER" id="PTHR43740">
    <property type="entry name" value="LEUCYL-TRNA SYNTHETASE"/>
    <property type="match status" value="1"/>
</dbReference>
<feature type="domain" description="Methionyl/Leucyl tRNA synthetase" evidence="13">
    <location>
        <begin position="41"/>
        <end position="185"/>
    </location>
</feature>
<gene>
    <name evidence="9" type="primary">leuS</name>
    <name evidence="15" type="ORF">CO178_00065</name>
</gene>
<dbReference type="InterPro" id="IPR015413">
    <property type="entry name" value="Methionyl/Leucyl_tRNA_Synth"/>
</dbReference>
<dbReference type="Proteomes" id="UP000230683">
    <property type="component" value="Unassembled WGS sequence"/>
</dbReference>
<keyword evidence="4 9" id="KW-0547">Nucleotide-binding</keyword>
<feature type="domain" description="Methionyl/Valyl/Leucyl/Isoleucyl-tRNA synthetase anticodon-binding" evidence="12">
    <location>
        <begin position="768"/>
        <end position="889"/>
    </location>
</feature>
<evidence type="ECO:0000256" key="4">
    <source>
        <dbReference type="ARBA" id="ARBA00022741"/>
    </source>
</evidence>
<dbReference type="AlphaFoldDB" id="A0A2M7X5P6"/>
<dbReference type="HAMAP" id="MF_00049_B">
    <property type="entry name" value="Leu_tRNA_synth_B"/>
    <property type="match status" value="1"/>
</dbReference>
<dbReference type="GO" id="GO:0006429">
    <property type="term" value="P:leucyl-tRNA aminoacylation"/>
    <property type="evidence" value="ECO:0007669"/>
    <property type="project" value="UniProtKB-UniRule"/>
</dbReference>
<evidence type="ECO:0000256" key="5">
    <source>
        <dbReference type="ARBA" id="ARBA00022840"/>
    </source>
</evidence>
<dbReference type="Gene3D" id="1.10.730.10">
    <property type="entry name" value="Isoleucyl-tRNA Synthetase, Domain 1"/>
    <property type="match status" value="1"/>
</dbReference>
<dbReference type="Pfam" id="PF00133">
    <property type="entry name" value="tRNA-synt_1"/>
    <property type="match status" value="1"/>
</dbReference>
<evidence type="ECO:0000256" key="10">
    <source>
        <dbReference type="RuleBase" id="RU363035"/>
    </source>
</evidence>
<feature type="domain" description="Aminoacyl-tRNA synthetase class Ia" evidence="11">
    <location>
        <begin position="515"/>
        <end position="719"/>
    </location>
</feature>
<feature type="short sequence motif" description="'KMSKS' region" evidence="9">
    <location>
        <begin position="691"/>
        <end position="695"/>
    </location>
</feature>
<dbReference type="CDD" id="cd07958">
    <property type="entry name" value="Anticodon_Ia_Leu_BEm"/>
    <property type="match status" value="1"/>
</dbReference>
<evidence type="ECO:0000259" key="13">
    <source>
        <dbReference type="Pfam" id="PF09334"/>
    </source>
</evidence>
<dbReference type="InterPro" id="IPR025709">
    <property type="entry name" value="Leu_tRNA-synth_edit"/>
</dbReference>
<dbReference type="GO" id="GO:0005524">
    <property type="term" value="F:ATP binding"/>
    <property type="evidence" value="ECO:0007669"/>
    <property type="project" value="UniProtKB-UniRule"/>
</dbReference>
<name>A0A2M7X5P6_UNCKA</name>
<dbReference type="InterPro" id="IPR002302">
    <property type="entry name" value="Leu-tRNA-ligase"/>
</dbReference>
<evidence type="ECO:0000256" key="1">
    <source>
        <dbReference type="ARBA" id="ARBA00005594"/>
    </source>
</evidence>
<evidence type="ECO:0000259" key="14">
    <source>
        <dbReference type="Pfam" id="PF13603"/>
    </source>
</evidence>
<organism evidence="15 16">
    <name type="scientific">candidate division WWE3 bacterium CG_4_9_14_3_um_filter_34_6</name>
    <dbReference type="NCBI Taxonomy" id="1975079"/>
    <lineage>
        <taxon>Bacteria</taxon>
        <taxon>Katanobacteria</taxon>
    </lineage>
</organism>
<feature type="binding site" evidence="9">
    <location>
        <position position="694"/>
    </location>
    <ligand>
        <name>ATP</name>
        <dbReference type="ChEBI" id="CHEBI:30616"/>
    </ligand>
</feature>
<evidence type="ECO:0000256" key="6">
    <source>
        <dbReference type="ARBA" id="ARBA00022917"/>
    </source>
</evidence>
<comment type="similarity">
    <text evidence="1 9 10">Belongs to the class-I aminoacyl-tRNA synthetase family.</text>
</comment>
<comment type="catalytic activity">
    <reaction evidence="8 9">
        <text>tRNA(Leu) + L-leucine + ATP = L-leucyl-tRNA(Leu) + AMP + diphosphate</text>
        <dbReference type="Rhea" id="RHEA:11688"/>
        <dbReference type="Rhea" id="RHEA-COMP:9613"/>
        <dbReference type="Rhea" id="RHEA-COMP:9622"/>
        <dbReference type="ChEBI" id="CHEBI:30616"/>
        <dbReference type="ChEBI" id="CHEBI:33019"/>
        <dbReference type="ChEBI" id="CHEBI:57427"/>
        <dbReference type="ChEBI" id="CHEBI:78442"/>
        <dbReference type="ChEBI" id="CHEBI:78494"/>
        <dbReference type="ChEBI" id="CHEBI:456215"/>
        <dbReference type="EC" id="6.1.1.4"/>
    </reaction>
</comment>
<evidence type="ECO:0000256" key="2">
    <source>
        <dbReference type="ARBA" id="ARBA00022490"/>
    </source>
</evidence>
<dbReference type="Gene3D" id="3.90.740.10">
    <property type="entry name" value="Valyl/Leucyl/Isoleucyl-tRNA synthetase, editing domain"/>
    <property type="match status" value="1"/>
</dbReference>
<dbReference type="EC" id="6.1.1.4" evidence="9"/>
<keyword evidence="2 9" id="KW-0963">Cytoplasm</keyword>
<dbReference type="Gene3D" id="3.40.50.620">
    <property type="entry name" value="HUPs"/>
    <property type="match status" value="2"/>
</dbReference>
<proteinExistence type="inferred from homology"/>
<dbReference type="InterPro" id="IPR001412">
    <property type="entry name" value="aa-tRNA-synth_I_CS"/>
</dbReference>
<sequence>MSELFDHKNIELKWRKKWKSEKIYEVDIQNAKNPFYNLWMFPYPSGARMHVGHAYASTGSDIVGRFKRMQGYDVLQPMGFDAFGIHGENYAIKVGEHPSTLMEDLCDRFRDEQFDAIGHGYDWSKEVRTYWPEYYKWTQWIFVQLFKHGLAERKKANVNWCPGCKTVLADEQVISGECERCHSQVEHKELEQWFFKITKFADKLLENLDTIDWSKKVVEAQRNWIGKSEGAEISFKIDKSDQEIKVFTTRPDTIFGATYMVLSPEHPLVKEITTEDQKSVVNEYVSASIKKTENEKSKTGVFTGSYAINPASGEKMPIWIADYVLMEYGFGAIMAVPAHDERDFEFARKYKIKIRKVINPINEFQSLVLKESLSDEEGFVKKCLEVGLYVNDYEDWGYKITGGDYNIKDYKNIVQKSLIDGPWYVDIDGMKQLVIFKDNIFDISKKQDEAKKHAAELGIPSEQIDWQSADDYQYCFPVRGTLVNSGEYSGLSSDSAVELLTSKFGSIIPKTTYKLRDWLISRQRYWSAPIPMIYCEKCGWIAVPEDQLPVELPYVEDWKPKGDGRGPLANIPEFVNTKCPKCNGLAHRETDTLDNFLDSGWYFFRYPFVDRRDVPFAGSGVEHADDKTPNSQAFKNWFPLSLYIGGPEHSVLHLMYTRFLTMAFKEMGFIDFDEPFVKFFAHGHITKDGKKMSKSLGNIVNPDEYIESIGADAFRMYLMFLGPFDQGGDFSENGITGVVRFLNKVWSYINDDKKSRSEKSTKNSQQALNIAIKGVTEDIEAFKFNTSIAKLMEFMNVWAIENEALCAKDSLAFVKLLAPFAPFITEEIYQNLYAQQEDNKMVNKNSSNVSDKFNSIHVQFWPGYNENLVKVNTITIAIQVNGKLRGTLNNVSIDIKKDEVIKKSKEIVAKYIEDKEIKKEIYVPEKLINFVVG</sequence>
<dbReference type="InterPro" id="IPR002300">
    <property type="entry name" value="aa-tRNA-synth_Ia"/>
</dbReference>
<evidence type="ECO:0000256" key="8">
    <source>
        <dbReference type="ARBA" id="ARBA00047469"/>
    </source>
</evidence>